<dbReference type="Pfam" id="PF00995">
    <property type="entry name" value="Sec1"/>
    <property type="match status" value="1"/>
</dbReference>
<sequence length="127" mass="14382">MFSNLVNKASKFAMEGVKNLVVKQYKLPVTKILDNLMESRSSPETDDYRYFDPKLLRPADSANVARNRQSFSDAIVFMIGGGNYIEYQNLQDYAKTRSTMATKRVVYGCTELVNASQFLEHLAKLGV</sequence>
<comment type="caution">
    <text evidence="2">The sequence shown here is derived from an EMBL/GenBank/DDBJ whole genome shotgun (WGS) entry which is preliminary data.</text>
</comment>
<dbReference type="InterPro" id="IPR001619">
    <property type="entry name" value="Sec1-like"/>
</dbReference>
<name>A0A821ZHI7_9BILA</name>
<dbReference type="PANTHER" id="PTHR11679">
    <property type="entry name" value="VESICLE PROTEIN SORTING-ASSOCIATED"/>
    <property type="match status" value="1"/>
</dbReference>
<dbReference type="InterPro" id="IPR027482">
    <property type="entry name" value="Sec1-like_dom2"/>
</dbReference>
<dbReference type="Proteomes" id="UP000663848">
    <property type="component" value="Unassembled WGS sequence"/>
</dbReference>
<evidence type="ECO:0008006" key="4">
    <source>
        <dbReference type="Google" id="ProtNLM"/>
    </source>
</evidence>
<gene>
    <name evidence="2" type="ORF">QYT958_LOCUS36029</name>
</gene>
<evidence type="ECO:0000256" key="1">
    <source>
        <dbReference type="ARBA" id="ARBA00009884"/>
    </source>
</evidence>
<evidence type="ECO:0000313" key="2">
    <source>
        <dbReference type="EMBL" id="CAF4979556.1"/>
    </source>
</evidence>
<accession>A0A821ZHI7</accession>
<dbReference type="GO" id="GO:0016192">
    <property type="term" value="P:vesicle-mediated transport"/>
    <property type="evidence" value="ECO:0007669"/>
    <property type="project" value="InterPro"/>
</dbReference>
<protein>
    <recommendedName>
        <fullName evidence="4">Sec1 family domain-containing protein 1</fullName>
    </recommendedName>
</protein>
<comment type="similarity">
    <text evidence="1">Belongs to the STXBP/unc-18/SEC1 family.</text>
</comment>
<dbReference type="EMBL" id="CAJOBR010028054">
    <property type="protein sequence ID" value="CAF4979556.1"/>
    <property type="molecule type" value="Genomic_DNA"/>
</dbReference>
<dbReference type="InterPro" id="IPR036045">
    <property type="entry name" value="Sec1-like_sf"/>
</dbReference>
<dbReference type="SUPFAM" id="SSF56815">
    <property type="entry name" value="Sec1/munc18-like (SM) proteins"/>
    <property type="match status" value="1"/>
</dbReference>
<evidence type="ECO:0000313" key="3">
    <source>
        <dbReference type="Proteomes" id="UP000663848"/>
    </source>
</evidence>
<dbReference type="AlphaFoldDB" id="A0A821ZHI7"/>
<proteinExistence type="inferred from homology"/>
<reference evidence="2" key="1">
    <citation type="submission" date="2021-02" db="EMBL/GenBank/DDBJ databases">
        <authorList>
            <person name="Nowell W R."/>
        </authorList>
    </citation>
    <scope>NUCLEOTIDE SEQUENCE</scope>
</reference>
<organism evidence="2 3">
    <name type="scientific">Rotaria socialis</name>
    <dbReference type="NCBI Taxonomy" id="392032"/>
    <lineage>
        <taxon>Eukaryota</taxon>
        <taxon>Metazoa</taxon>
        <taxon>Spiralia</taxon>
        <taxon>Gnathifera</taxon>
        <taxon>Rotifera</taxon>
        <taxon>Eurotatoria</taxon>
        <taxon>Bdelloidea</taxon>
        <taxon>Philodinida</taxon>
        <taxon>Philodinidae</taxon>
        <taxon>Rotaria</taxon>
    </lineage>
</organism>
<dbReference type="Gene3D" id="3.40.50.1910">
    <property type="match status" value="1"/>
</dbReference>